<dbReference type="InterPro" id="IPR010730">
    <property type="entry name" value="HET"/>
</dbReference>
<evidence type="ECO:0000313" key="2">
    <source>
        <dbReference type="EMBL" id="KAF2233495.1"/>
    </source>
</evidence>
<name>A0A6A6H666_VIRVR</name>
<evidence type="ECO:0000313" key="3">
    <source>
        <dbReference type="Proteomes" id="UP000800092"/>
    </source>
</evidence>
<dbReference type="Proteomes" id="UP000800092">
    <property type="component" value="Unassembled WGS sequence"/>
</dbReference>
<keyword evidence="3" id="KW-1185">Reference proteome</keyword>
<evidence type="ECO:0000259" key="1">
    <source>
        <dbReference type="Pfam" id="PF06985"/>
    </source>
</evidence>
<dbReference type="AlphaFoldDB" id="A0A6A6H666"/>
<accession>A0A6A6H666</accession>
<reference evidence="2" key="1">
    <citation type="journal article" date="2020" name="Stud. Mycol.">
        <title>101 Dothideomycetes genomes: a test case for predicting lifestyles and emergence of pathogens.</title>
        <authorList>
            <person name="Haridas S."/>
            <person name="Albert R."/>
            <person name="Binder M."/>
            <person name="Bloem J."/>
            <person name="Labutti K."/>
            <person name="Salamov A."/>
            <person name="Andreopoulos B."/>
            <person name="Baker S."/>
            <person name="Barry K."/>
            <person name="Bills G."/>
            <person name="Bluhm B."/>
            <person name="Cannon C."/>
            <person name="Castanera R."/>
            <person name="Culley D."/>
            <person name="Daum C."/>
            <person name="Ezra D."/>
            <person name="Gonzalez J."/>
            <person name="Henrissat B."/>
            <person name="Kuo A."/>
            <person name="Liang C."/>
            <person name="Lipzen A."/>
            <person name="Lutzoni F."/>
            <person name="Magnuson J."/>
            <person name="Mondo S."/>
            <person name="Nolan M."/>
            <person name="Ohm R."/>
            <person name="Pangilinan J."/>
            <person name="Park H.-J."/>
            <person name="Ramirez L."/>
            <person name="Alfaro M."/>
            <person name="Sun H."/>
            <person name="Tritt A."/>
            <person name="Yoshinaga Y."/>
            <person name="Zwiers L.-H."/>
            <person name="Turgeon B."/>
            <person name="Goodwin S."/>
            <person name="Spatafora J."/>
            <person name="Crous P."/>
            <person name="Grigoriev I."/>
        </authorList>
    </citation>
    <scope>NUCLEOTIDE SEQUENCE</scope>
    <source>
        <strain evidence="2">Tuck. ex Michener</strain>
    </source>
</reference>
<dbReference type="EMBL" id="ML991806">
    <property type="protein sequence ID" value="KAF2233495.1"/>
    <property type="molecule type" value="Genomic_DNA"/>
</dbReference>
<organism evidence="2 3">
    <name type="scientific">Viridothelium virens</name>
    <name type="common">Speckled blister lichen</name>
    <name type="synonym">Trypethelium virens</name>
    <dbReference type="NCBI Taxonomy" id="1048519"/>
    <lineage>
        <taxon>Eukaryota</taxon>
        <taxon>Fungi</taxon>
        <taxon>Dikarya</taxon>
        <taxon>Ascomycota</taxon>
        <taxon>Pezizomycotina</taxon>
        <taxon>Dothideomycetes</taxon>
        <taxon>Dothideomycetes incertae sedis</taxon>
        <taxon>Trypetheliales</taxon>
        <taxon>Trypetheliaceae</taxon>
        <taxon>Viridothelium</taxon>
    </lineage>
</organism>
<dbReference type="PANTHER" id="PTHR33112">
    <property type="entry name" value="DOMAIN PROTEIN, PUTATIVE-RELATED"/>
    <property type="match status" value="1"/>
</dbReference>
<dbReference type="OrthoDB" id="5135333at2759"/>
<dbReference type="Pfam" id="PF06985">
    <property type="entry name" value="HET"/>
    <property type="match status" value="1"/>
</dbReference>
<dbReference type="PANTHER" id="PTHR33112:SF12">
    <property type="entry name" value="HETEROKARYON INCOMPATIBILITY DOMAIN-CONTAINING PROTEIN"/>
    <property type="match status" value="1"/>
</dbReference>
<sequence length="789" mass="89582">MGFSEYAFNLSKDYQEIRDSYLESYDENARFSDEPWYKAAAEDLNNVANDLCQICRQIDFKYLLRNTVTINHGPIWLVVDMLANRSCPFCNLVLKAITEIEGRPPADNTDGKPIMVQLLSDHKVYGKSEICLLALQRRVVFERAPIGDPVLVHHLTSAVDAETLEGRMVMDKCIDIPYLKQCLKLCEESHPRSLDVTNDGNLPVLRLIDVEQECIVKTSFQSRYVALSYVWGGLEQLMNTKSTEDSLSKPFSLRAECHNSLLRNTIKDAILLVRLLGERYLWVDALCIVQDADDKLLQLAAMDKIYGDAVLTIAATSGSSADSGLPGVDPSIRPRRVKQLRCDVQGVTLALFLPDVSVTADASVWNERAWTYQERVLSQRLMLVSEQQVFFRCRHGMDWREDLIVGDRSQEMISNVQESGTLRGTDHLANFQAYSTVVQNFSARHITFEGDFLNAFAGIMSYFEPRFRSDFLFGLPASELDLALLWQPVGNSLQRKKADGSPLFPSWAWIGWSTGVQYWGDSDVIPCLEYKDLISGNWMTLAEYRSPRFVCAQEYASLWNHSERLGWNRCSQSSRADFYFVHPTAPKQERRMCRLLQDDSYCLNIRGLFAVAHLTDQHASNGTNLVRGCTEFEHHICSLNVYDDDGVIIGTIHLPYHEIDALRSDVGLLRLSRTKLLADPTPLHAVHDEALIPLERHTTFAGQTSKSEEEQNFFGSDSDTSTNEEILDLIIDSVQFDTEEFDQSKPWCIYHVMLVARQESGAYRRVGLGKIHTDGFARLPTELKEIMLE</sequence>
<gene>
    <name evidence="2" type="ORF">EV356DRAFT_503578</name>
</gene>
<protein>
    <submittedName>
        <fullName evidence="2">HET-domain-containing protein</fullName>
    </submittedName>
</protein>
<feature type="domain" description="Heterokaryon incompatibility" evidence="1">
    <location>
        <begin position="224"/>
        <end position="374"/>
    </location>
</feature>
<proteinExistence type="predicted"/>